<protein>
    <submittedName>
        <fullName evidence="1">Uncharacterized protein</fullName>
    </submittedName>
</protein>
<name>A0A8S1X4W8_PAROT</name>
<dbReference type="Proteomes" id="UP000683925">
    <property type="component" value="Unassembled WGS sequence"/>
</dbReference>
<keyword evidence="2" id="KW-1185">Reference proteome</keyword>
<evidence type="ECO:0000313" key="2">
    <source>
        <dbReference type="Proteomes" id="UP000683925"/>
    </source>
</evidence>
<proteinExistence type="predicted"/>
<sequence length="128" mass="14690">MSIANLPKGGVNRGIIIPLFIPCPSQCVCQSSEPIVWYCLCGSAMYLSEYGDIFCQNHLKYCSGNFIKNKFFQCDKAKQSNTRYQFKSISQILLSLSQCLSVLEDTIDHQQQRFCQSFLENVCKRWHS</sequence>
<dbReference type="AlphaFoldDB" id="A0A8S1X4W8"/>
<dbReference type="EMBL" id="CAJJDP010000110">
    <property type="protein sequence ID" value="CAD8195735.1"/>
    <property type="molecule type" value="Genomic_DNA"/>
</dbReference>
<evidence type="ECO:0000313" key="1">
    <source>
        <dbReference type="EMBL" id="CAD8195735.1"/>
    </source>
</evidence>
<gene>
    <name evidence="1" type="ORF">POCTA_138.1.T1100008</name>
</gene>
<organism evidence="1 2">
    <name type="scientific">Paramecium octaurelia</name>
    <dbReference type="NCBI Taxonomy" id="43137"/>
    <lineage>
        <taxon>Eukaryota</taxon>
        <taxon>Sar</taxon>
        <taxon>Alveolata</taxon>
        <taxon>Ciliophora</taxon>
        <taxon>Intramacronucleata</taxon>
        <taxon>Oligohymenophorea</taxon>
        <taxon>Peniculida</taxon>
        <taxon>Parameciidae</taxon>
        <taxon>Paramecium</taxon>
    </lineage>
</organism>
<accession>A0A8S1X4W8</accession>
<reference evidence="1" key="1">
    <citation type="submission" date="2021-01" db="EMBL/GenBank/DDBJ databases">
        <authorList>
            <consortium name="Genoscope - CEA"/>
            <person name="William W."/>
        </authorList>
    </citation>
    <scope>NUCLEOTIDE SEQUENCE</scope>
</reference>
<comment type="caution">
    <text evidence="1">The sequence shown here is derived from an EMBL/GenBank/DDBJ whole genome shotgun (WGS) entry which is preliminary data.</text>
</comment>